<evidence type="ECO:0000313" key="2">
    <source>
        <dbReference type="EMBL" id="KUG20612.1"/>
    </source>
</evidence>
<name>A0A0W8FID8_9ZZZZ</name>
<organism evidence="2">
    <name type="scientific">hydrocarbon metagenome</name>
    <dbReference type="NCBI Taxonomy" id="938273"/>
    <lineage>
        <taxon>unclassified sequences</taxon>
        <taxon>metagenomes</taxon>
        <taxon>ecological metagenomes</taxon>
    </lineage>
</organism>
<reference evidence="2" key="1">
    <citation type="journal article" date="2015" name="Proc. Natl. Acad. Sci. U.S.A.">
        <title>Networks of energetic and metabolic interactions define dynamics in microbial communities.</title>
        <authorList>
            <person name="Embree M."/>
            <person name="Liu J.K."/>
            <person name="Al-Bassam M.M."/>
            <person name="Zengler K."/>
        </authorList>
    </citation>
    <scope>NUCLEOTIDE SEQUENCE</scope>
</reference>
<dbReference type="InterPro" id="IPR026881">
    <property type="entry name" value="WYL_dom"/>
</dbReference>
<dbReference type="PANTHER" id="PTHR34580:SF1">
    <property type="entry name" value="PROTEIN PAFC"/>
    <property type="match status" value="1"/>
</dbReference>
<dbReference type="PROSITE" id="PS52050">
    <property type="entry name" value="WYL"/>
    <property type="match status" value="1"/>
</dbReference>
<gene>
    <name evidence="2" type="ORF">ASZ90_009645</name>
</gene>
<protein>
    <recommendedName>
        <fullName evidence="1">WYL domain-containing protein</fullName>
    </recommendedName>
</protein>
<feature type="domain" description="WYL" evidence="1">
    <location>
        <begin position="11"/>
        <end position="71"/>
    </location>
</feature>
<sequence>MVLSFRDVWVKAAVEHVILTIMYRSKKGEITTRDVEPDFIVFRGSTLCYYAAYCHLRHEGPRCFQPSRILGCSVTDRTFQPSPKGRWRELLPLYQARGLAMKGWGEGECPLPAG</sequence>
<dbReference type="Pfam" id="PF13280">
    <property type="entry name" value="WYL"/>
    <property type="match status" value="1"/>
</dbReference>
<dbReference type="EMBL" id="LNQE01001166">
    <property type="protein sequence ID" value="KUG20612.1"/>
    <property type="molecule type" value="Genomic_DNA"/>
</dbReference>
<comment type="caution">
    <text evidence="2">The sequence shown here is derived from an EMBL/GenBank/DDBJ whole genome shotgun (WGS) entry which is preliminary data.</text>
</comment>
<dbReference type="InterPro" id="IPR051534">
    <property type="entry name" value="CBASS_pafABC_assoc_protein"/>
</dbReference>
<accession>A0A0W8FID8</accession>
<evidence type="ECO:0000259" key="1">
    <source>
        <dbReference type="Pfam" id="PF13280"/>
    </source>
</evidence>
<dbReference type="PANTHER" id="PTHR34580">
    <property type="match status" value="1"/>
</dbReference>
<dbReference type="AlphaFoldDB" id="A0A0W8FID8"/>
<proteinExistence type="predicted"/>